<proteinExistence type="predicted"/>
<dbReference type="AlphaFoldDB" id="A0A0B5DEG8"/>
<evidence type="ECO:0000313" key="5">
    <source>
        <dbReference type="Proteomes" id="UP000325763"/>
    </source>
</evidence>
<evidence type="ECO:0000313" key="2">
    <source>
        <dbReference type="EMBL" id="AJE38851.1"/>
    </source>
</evidence>
<evidence type="ECO:0000313" key="3">
    <source>
        <dbReference type="EMBL" id="QEV37433.1"/>
    </source>
</evidence>
<reference evidence="4" key="1">
    <citation type="submission" date="2014-09" db="EMBL/GenBank/DDBJ databases">
        <title>Sequence of the Streptomyces nodosus genome.</title>
        <authorList>
            <person name="Sweeney P."/>
            <person name="Stephens N."/>
            <person name="Murphy C."/>
            <person name="Caffrey P."/>
        </authorList>
    </citation>
    <scope>NUCLEOTIDE SEQUENCE [LARGE SCALE GENOMIC DNA]</scope>
    <source>
        <strain evidence="4">ATCC 14899</strain>
    </source>
</reference>
<accession>A0A0B5DEG8</accession>
<protein>
    <submittedName>
        <fullName evidence="2">Uncharacterized protein</fullName>
    </submittedName>
</protein>
<evidence type="ECO:0000313" key="4">
    <source>
        <dbReference type="Proteomes" id="UP000031526"/>
    </source>
</evidence>
<gene>
    <name evidence="3" type="ORF">CP978_01630</name>
    <name evidence="2" type="ORF">SNOD_01275</name>
</gene>
<sequence length="87" mass="9199">MMEPYGDRGTRGLPLDGGLSAGSAWRDAGVFVALLDGLITEDAKQSRIGLRQRLAARAESEAGGVRNGTSREDEDADRGCGADYGRE</sequence>
<reference evidence="2 4" key="2">
    <citation type="journal article" date="2016" name="Appl. Microbiol. Biotechnol.">
        <title>Exploiting the genome sequence of Streptomyces nodosus for enhanced antibiotic production.</title>
        <authorList>
            <person name="Sweeney P."/>
            <person name="Murphy C.D."/>
            <person name="Caffrey P."/>
        </authorList>
    </citation>
    <scope>NUCLEOTIDE SEQUENCE [LARGE SCALE GENOMIC DNA]</scope>
    <source>
        <strain evidence="2 4">ATCC 14899</strain>
    </source>
</reference>
<feature type="compositionally biased region" description="Basic and acidic residues" evidence="1">
    <location>
        <begin position="77"/>
        <end position="87"/>
    </location>
</feature>
<dbReference type="HOGENOM" id="CLU_2482013_0_0_11"/>
<evidence type="ECO:0000256" key="1">
    <source>
        <dbReference type="SAM" id="MobiDB-lite"/>
    </source>
</evidence>
<dbReference type="Proteomes" id="UP000325763">
    <property type="component" value="Chromosome"/>
</dbReference>
<organism evidence="2 4">
    <name type="scientific">Streptomyces nodosus</name>
    <dbReference type="NCBI Taxonomy" id="40318"/>
    <lineage>
        <taxon>Bacteria</taxon>
        <taxon>Bacillati</taxon>
        <taxon>Actinomycetota</taxon>
        <taxon>Actinomycetes</taxon>
        <taxon>Kitasatosporales</taxon>
        <taxon>Streptomycetaceae</taxon>
        <taxon>Streptomyces</taxon>
    </lineage>
</organism>
<dbReference type="KEGG" id="snq:CP978_01630"/>
<feature type="region of interest" description="Disordered" evidence="1">
    <location>
        <begin position="56"/>
        <end position="87"/>
    </location>
</feature>
<dbReference type="EMBL" id="CP023747">
    <property type="protein sequence ID" value="QEV37433.1"/>
    <property type="molecule type" value="Genomic_DNA"/>
</dbReference>
<keyword evidence="4" id="KW-1185">Reference proteome</keyword>
<name>A0A0B5DEG8_9ACTN</name>
<dbReference type="EMBL" id="CP009313">
    <property type="protein sequence ID" value="AJE38851.1"/>
    <property type="molecule type" value="Genomic_DNA"/>
</dbReference>
<dbReference type="Proteomes" id="UP000031526">
    <property type="component" value="Chromosome"/>
</dbReference>
<reference evidence="3 5" key="3">
    <citation type="submission" date="2017-09" db="EMBL/GenBank/DDBJ databases">
        <title>Streptomyces genome completion.</title>
        <authorList>
            <person name="Lee N."/>
            <person name="Cho B.-K."/>
        </authorList>
    </citation>
    <scope>NUCLEOTIDE SEQUENCE [LARGE SCALE GENOMIC DNA]</scope>
    <source>
        <strain evidence="3 5">ATCC 14899</strain>
    </source>
</reference>